<proteinExistence type="predicted"/>
<feature type="transmembrane region" description="Helical" evidence="1">
    <location>
        <begin position="14"/>
        <end position="33"/>
    </location>
</feature>
<protein>
    <submittedName>
        <fullName evidence="2">Uncharacterized protein</fullName>
    </submittedName>
</protein>
<keyword evidence="1" id="KW-0472">Membrane</keyword>
<comment type="caution">
    <text evidence="2">The sequence shown here is derived from an EMBL/GenBank/DDBJ whole genome shotgun (WGS) entry which is preliminary data.</text>
</comment>
<dbReference type="EMBL" id="QUNF01000031">
    <property type="protein sequence ID" value="REG79476.1"/>
    <property type="molecule type" value="Genomic_DNA"/>
</dbReference>
<keyword evidence="1" id="KW-1133">Transmembrane helix</keyword>
<gene>
    <name evidence="2" type="ORF">C8N25_13124</name>
</gene>
<dbReference type="AlphaFoldDB" id="A0A3E0D9X3"/>
<accession>A0A3E0D9X3</accession>
<evidence type="ECO:0000256" key="1">
    <source>
        <dbReference type="SAM" id="Phobius"/>
    </source>
</evidence>
<sequence length="38" mass="4573">MHDSGNYYYWGMHAGWWIFTLVIVIVLVGAVYLTRKRR</sequence>
<dbReference type="Proteomes" id="UP000256405">
    <property type="component" value="Unassembled WGS sequence"/>
</dbReference>
<name>A0A3E0D9X3_9BACT</name>
<organism evidence="2 3">
    <name type="scientific">Algoriphagus antarcticus</name>
    <dbReference type="NCBI Taxonomy" id="238540"/>
    <lineage>
        <taxon>Bacteria</taxon>
        <taxon>Pseudomonadati</taxon>
        <taxon>Bacteroidota</taxon>
        <taxon>Cytophagia</taxon>
        <taxon>Cytophagales</taxon>
        <taxon>Cyclobacteriaceae</taxon>
        <taxon>Algoriphagus</taxon>
    </lineage>
</organism>
<keyword evidence="3" id="KW-1185">Reference proteome</keyword>
<evidence type="ECO:0000313" key="2">
    <source>
        <dbReference type="EMBL" id="REG79476.1"/>
    </source>
</evidence>
<reference evidence="2 3" key="1">
    <citation type="submission" date="2018-08" db="EMBL/GenBank/DDBJ databases">
        <title>Genomic Encyclopedia of Archaeal and Bacterial Type Strains, Phase II (KMG-II): from individual species to whole genera.</title>
        <authorList>
            <person name="Goeker M."/>
        </authorList>
    </citation>
    <scope>NUCLEOTIDE SEQUENCE [LARGE SCALE GENOMIC DNA]</scope>
    <source>
        <strain evidence="2 3">DSM 15986</strain>
    </source>
</reference>
<keyword evidence="1" id="KW-0812">Transmembrane</keyword>
<evidence type="ECO:0000313" key="3">
    <source>
        <dbReference type="Proteomes" id="UP000256405"/>
    </source>
</evidence>